<comment type="caution">
    <text evidence="1">The sequence shown here is derived from an EMBL/GenBank/DDBJ whole genome shotgun (WGS) entry which is preliminary data.</text>
</comment>
<evidence type="ECO:0000313" key="1">
    <source>
        <dbReference type="EMBL" id="HDX32584.1"/>
    </source>
</evidence>
<dbReference type="EMBL" id="DSMG01000144">
    <property type="protein sequence ID" value="HDX32584.1"/>
    <property type="molecule type" value="Genomic_DNA"/>
</dbReference>
<sequence length="74" mass="8812">MFPYMFPQNELLMEETARERRQKLMREARGERLFRYGCPRRASWIAAALMGLGRWMVQYGQQLERRGSAQVDSV</sequence>
<proteinExistence type="predicted"/>
<name>A0A7C1JEG3_9CHLR</name>
<gene>
    <name evidence="1" type="ORF">ENQ20_14025</name>
</gene>
<organism evidence="1">
    <name type="scientific">Caldilinea aerophila</name>
    <dbReference type="NCBI Taxonomy" id="133453"/>
    <lineage>
        <taxon>Bacteria</taxon>
        <taxon>Bacillati</taxon>
        <taxon>Chloroflexota</taxon>
        <taxon>Caldilineae</taxon>
        <taxon>Caldilineales</taxon>
        <taxon>Caldilineaceae</taxon>
        <taxon>Caldilinea</taxon>
    </lineage>
</organism>
<dbReference type="AlphaFoldDB" id="A0A7C1JEG3"/>
<reference evidence="1" key="1">
    <citation type="journal article" date="2020" name="mSystems">
        <title>Genome- and Community-Level Interaction Insights into Carbon Utilization and Element Cycling Functions of Hydrothermarchaeota in Hydrothermal Sediment.</title>
        <authorList>
            <person name="Zhou Z."/>
            <person name="Liu Y."/>
            <person name="Xu W."/>
            <person name="Pan J."/>
            <person name="Luo Z.H."/>
            <person name="Li M."/>
        </authorList>
    </citation>
    <scope>NUCLEOTIDE SEQUENCE [LARGE SCALE GENOMIC DNA]</scope>
    <source>
        <strain evidence="1">SpSt-289</strain>
    </source>
</reference>
<accession>A0A7C1JEG3</accession>
<protein>
    <submittedName>
        <fullName evidence="1">Uncharacterized protein</fullName>
    </submittedName>
</protein>